<accession>A0A8H4RB60</accession>
<keyword evidence="1" id="KW-1133">Transmembrane helix</keyword>
<dbReference type="OrthoDB" id="10671812at2759"/>
<dbReference type="Proteomes" id="UP000566819">
    <property type="component" value="Unassembled WGS sequence"/>
</dbReference>
<keyword evidence="1" id="KW-0472">Membrane</keyword>
<name>A0A8H4RB60_9HELO</name>
<gene>
    <name evidence="2" type="ORF">G7Y89_g11885</name>
</gene>
<protein>
    <submittedName>
        <fullName evidence="2">Uncharacterized protein</fullName>
    </submittedName>
</protein>
<reference evidence="2 3" key="1">
    <citation type="submission" date="2020-03" db="EMBL/GenBank/DDBJ databases">
        <title>Draft Genome Sequence of Cudoniella acicularis.</title>
        <authorList>
            <person name="Buettner E."/>
            <person name="Kellner H."/>
        </authorList>
    </citation>
    <scope>NUCLEOTIDE SEQUENCE [LARGE SCALE GENOMIC DNA]</scope>
    <source>
        <strain evidence="2 3">DSM 108380</strain>
    </source>
</reference>
<proteinExistence type="predicted"/>
<organism evidence="2 3">
    <name type="scientific">Cudoniella acicularis</name>
    <dbReference type="NCBI Taxonomy" id="354080"/>
    <lineage>
        <taxon>Eukaryota</taxon>
        <taxon>Fungi</taxon>
        <taxon>Dikarya</taxon>
        <taxon>Ascomycota</taxon>
        <taxon>Pezizomycotina</taxon>
        <taxon>Leotiomycetes</taxon>
        <taxon>Helotiales</taxon>
        <taxon>Tricladiaceae</taxon>
        <taxon>Cudoniella</taxon>
    </lineage>
</organism>
<evidence type="ECO:0000313" key="2">
    <source>
        <dbReference type="EMBL" id="KAF4626273.1"/>
    </source>
</evidence>
<comment type="caution">
    <text evidence="2">The sequence shown here is derived from an EMBL/GenBank/DDBJ whole genome shotgun (WGS) entry which is preliminary data.</text>
</comment>
<feature type="transmembrane region" description="Helical" evidence="1">
    <location>
        <begin position="126"/>
        <end position="145"/>
    </location>
</feature>
<keyword evidence="3" id="KW-1185">Reference proteome</keyword>
<evidence type="ECO:0000256" key="1">
    <source>
        <dbReference type="SAM" id="Phobius"/>
    </source>
</evidence>
<keyword evidence="1" id="KW-0812">Transmembrane</keyword>
<dbReference type="AlphaFoldDB" id="A0A8H4RB60"/>
<sequence>MPINRNNDQNKSIMSLVERYWYRYLPGPITLMTKRRRGEHIRDPPDPIPSIEYKIYGQDATGNRSVSTGEQCDNSLPLEYCLDDPFTMLTVSAMANFNNFFQNIAALVQKAKDNLNASTTPVDTQAIVGFALTVAGILLGIAAAIPGLEEFVPLGITAINAAVSIAGAAVSAYQQTSSDPSIENEFNLFANISASINALDNEVQVRL</sequence>
<evidence type="ECO:0000313" key="3">
    <source>
        <dbReference type="Proteomes" id="UP000566819"/>
    </source>
</evidence>
<feature type="transmembrane region" description="Helical" evidence="1">
    <location>
        <begin position="151"/>
        <end position="173"/>
    </location>
</feature>
<dbReference type="EMBL" id="JAAMPI010001186">
    <property type="protein sequence ID" value="KAF4626273.1"/>
    <property type="molecule type" value="Genomic_DNA"/>
</dbReference>